<dbReference type="EnsemblPlants" id="Zm00001eb191730_T002">
    <property type="protein sequence ID" value="Zm00001eb191730_P002"/>
    <property type="gene ID" value="Zm00001eb191730"/>
</dbReference>
<organism evidence="2 3">
    <name type="scientific">Zea mays</name>
    <name type="common">Maize</name>
    <dbReference type="NCBI Taxonomy" id="4577"/>
    <lineage>
        <taxon>Eukaryota</taxon>
        <taxon>Viridiplantae</taxon>
        <taxon>Streptophyta</taxon>
        <taxon>Embryophyta</taxon>
        <taxon>Tracheophyta</taxon>
        <taxon>Spermatophyta</taxon>
        <taxon>Magnoliopsida</taxon>
        <taxon>Liliopsida</taxon>
        <taxon>Poales</taxon>
        <taxon>Poaceae</taxon>
        <taxon>PACMAD clade</taxon>
        <taxon>Panicoideae</taxon>
        <taxon>Andropogonodae</taxon>
        <taxon>Andropogoneae</taxon>
        <taxon>Tripsacinae</taxon>
        <taxon>Zea</taxon>
    </lineage>
</organism>
<reference evidence="3" key="1">
    <citation type="journal article" date="2009" name="Science">
        <title>The B73 maize genome: complexity, diversity, and dynamics.</title>
        <authorList>
            <person name="Schnable P.S."/>
            <person name="Ware D."/>
            <person name="Fulton R.S."/>
            <person name="Stein J.C."/>
            <person name="Wei F."/>
            <person name="Pasternak S."/>
            <person name="Liang C."/>
            <person name="Zhang J."/>
            <person name="Fulton L."/>
            <person name="Graves T.A."/>
            <person name="Minx P."/>
            <person name="Reily A.D."/>
            <person name="Courtney L."/>
            <person name="Kruchowski S.S."/>
            <person name="Tomlinson C."/>
            <person name="Strong C."/>
            <person name="Delehaunty K."/>
            <person name="Fronick C."/>
            <person name="Courtney B."/>
            <person name="Rock S.M."/>
            <person name="Belter E."/>
            <person name="Du F."/>
            <person name="Kim K."/>
            <person name="Abbott R.M."/>
            <person name="Cotton M."/>
            <person name="Levy A."/>
            <person name="Marchetto P."/>
            <person name="Ochoa K."/>
            <person name="Jackson S.M."/>
            <person name="Gillam B."/>
            <person name="Chen W."/>
            <person name="Yan L."/>
            <person name="Higginbotham J."/>
            <person name="Cardenas M."/>
            <person name="Waligorski J."/>
            <person name="Applebaum E."/>
            <person name="Phelps L."/>
            <person name="Falcone J."/>
            <person name="Kanchi K."/>
            <person name="Thane T."/>
            <person name="Scimone A."/>
            <person name="Thane N."/>
            <person name="Henke J."/>
            <person name="Wang T."/>
            <person name="Ruppert J."/>
            <person name="Shah N."/>
            <person name="Rotter K."/>
            <person name="Hodges J."/>
            <person name="Ingenthron E."/>
            <person name="Cordes M."/>
            <person name="Kohlberg S."/>
            <person name="Sgro J."/>
            <person name="Delgado B."/>
            <person name="Mead K."/>
            <person name="Chinwalla A."/>
            <person name="Leonard S."/>
            <person name="Crouse K."/>
            <person name="Collura K."/>
            <person name="Kudrna D."/>
            <person name="Currie J."/>
            <person name="He R."/>
            <person name="Angelova A."/>
            <person name="Rajasekar S."/>
            <person name="Mueller T."/>
            <person name="Lomeli R."/>
            <person name="Scara G."/>
            <person name="Ko A."/>
            <person name="Delaney K."/>
            <person name="Wissotski M."/>
            <person name="Lopez G."/>
            <person name="Campos D."/>
            <person name="Braidotti M."/>
            <person name="Ashley E."/>
            <person name="Golser W."/>
            <person name="Kim H."/>
            <person name="Lee S."/>
            <person name="Lin J."/>
            <person name="Dujmic Z."/>
            <person name="Kim W."/>
            <person name="Talag J."/>
            <person name="Zuccolo A."/>
            <person name="Fan C."/>
            <person name="Sebastian A."/>
            <person name="Kramer M."/>
            <person name="Spiegel L."/>
            <person name="Nascimento L."/>
            <person name="Zutavern T."/>
            <person name="Miller B."/>
            <person name="Ambroise C."/>
            <person name="Muller S."/>
            <person name="Spooner W."/>
            <person name="Narechania A."/>
            <person name="Ren L."/>
            <person name="Wei S."/>
            <person name="Kumari S."/>
            <person name="Faga B."/>
            <person name="Levy M.J."/>
            <person name="McMahan L."/>
            <person name="Van Buren P."/>
            <person name="Vaughn M.W."/>
            <person name="Ying K."/>
            <person name="Yeh C.-T."/>
            <person name="Emrich S.J."/>
            <person name="Jia Y."/>
            <person name="Kalyanaraman A."/>
            <person name="Hsia A.-P."/>
            <person name="Barbazuk W.B."/>
            <person name="Baucom R.S."/>
            <person name="Brutnell T.P."/>
            <person name="Carpita N.C."/>
            <person name="Chaparro C."/>
            <person name="Chia J.-M."/>
            <person name="Deragon J.-M."/>
            <person name="Estill J.C."/>
            <person name="Fu Y."/>
            <person name="Jeddeloh J.A."/>
            <person name="Han Y."/>
            <person name="Lee H."/>
            <person name="Li P."/>
            <person name="Lisch D.R."/>
            <person name="Liu S."/>
            <person name="Liu Z."/>
            <person name="Nagel D.H."/>
            <person name="McCann M.C."/>
            <person name="SanMiguel P."/>
            <person name="Myers A.M."/>
            <person name="Nettleton D."/>
            <person name="Nguyen J."/>
            <person name="Penning B.W."/>
            <person name="Ponnala L."/>
            <person name="Schneider K.L."/>
            <person name="Schwartz D.C."/>
            <person name="Sharma A."/>
            <person name="Soderlund C."/>
            <person name="Springer N.M."/>
            <person name="Sun Q."/>
            <person name="Wang H."/>
            <person name="Waterman M."/>
            <person name="Westerman R."/>
            <person name="Wolfgruber T.K."/>
            <person name="Yang L."/>
            <person name="Yu Y."/>
            <person name="Zhang L."/>
            <person name="Zhou S."/>
            <person name="Zhu Q."/>
            <person name="Bennetzen J.L."/>
            <person name="Dawe R.K."/>
            <person name="Jiang J."/>
            <person name="Jiang N."/>
            <person name="Presting G.G."/>
            <person name="Wessler S.R."/>
            <person name="Aluru S."/>
            <person name="Martienssen R.A."/>
            <person name="Clifton S.W."/>
            <person name="McCombie W.R."/>
            <person name="Wing R.A."/>
            <person name="Wilson R.K."/>
        </authorList>
    </citation>
    <scope>NUCLEOTIDE SEQUENCE [LARGE SCALE GENOMIC DNA]</scope>
    <source>
        <strain evidence="3">cv. B73</strain>
    </source>
</reference>
<dbReference type="EnsemblPlants" id="Zm00001eb191730_T001">
    <property type="protein sequence ID" value="Zm00001eb191730_P001"/>
    <property type="gene ID" value="Zm00001eb191730"/>
</dbReference>
<feature type="compositionally biased region" description="Low complexity" evidence="1">
    <location>
        <begin position="27"/>
        <end position="42"/>
    </location>
</feature>
<reference evidence="2" key="3">
    <citation type="submission" date="2021-05" db="UniProtKB">
        <authorList>
            <consortium name="EnsemblPlants"/>
        </authorList>
    </citation>
    <scope>IDENTIFICATION</scope>
    <source>
        <strain evidence="2">cv. B73</strain>
    </source>
</reference>
<feature type="region of interest" description="Disordered" evidence="1">
    <location>
        <begin position="66"/>
        <end position="162"/>
    </location>
</feature>
<feature type="compositionally biased region" description="Polar residues" evidence="1">
    <location>
        <begin position="10"/>
        <end position="26"/>
    </location>
</feature>
<accession>A0A804NWJ7</accession>
<dbReference type="Gramene" id="Zm00001eb191730_T002">
    <property type="protein sequence ID" value="Zm00001eb191730_P002"/>
    <property type="gene ID" value="Zm00001eb191730"/>
</dbReference>
<feature type="compositionally biased region" description="Pro residues" evidence="1">
    <location>
        <begin position="119"/>
        <end position="137"/>
    </location>
</feature>
<feature type="compositionally biased region" description="Low complexity" evidence="1">
    <location>
        <begin position="66"/>
        <end position="83"/>
    </location>
</feature>
<evidence type="ECO:0000313" key="2">
    <source>
        <dbReference type="EnsemblPlants" id="Zm00001eb191730_P002"/>
    </source>
</evidence>
<sequence>MPPRHATRTFPANTVSFASGLQQPQRSSSSGGAPAESEAAAPPDDDLDLPPDAARGFLRRCFGAAAAASPWPSAPSAASAAFATRRSRRNPSAAQSRRFAGSLPPDPLFPLALRGRSALPPPSSPPPACSSPHPSDPPGCEGSGSLPLAVPGEALNSSICST</sequence>
<evidence type="ECO:0000256" key="1">
    <source>
        <dbReference type="SAM" id="MobiDB-lite"/>
    </source>
</evidence>
<dbReference type="Gramene" id="Zm00001eb191730_T001">
    <property type="protein sequence ID" value="Zm00001eb191730_P001"/>
    <property type="gene ID" value="Zm00001eb191730"/>
</dbReference>
<name>A0A804NWJ7_MAIZE</name>
<keyword evidence="3" id="KW-1185">Reference proteome</keyword>
<reference evidence="2" key="2">
    <citation type="submission" date="2019-07" db="EMBL/GenBank/DDBJ databases">
        <authorList>
            <person name="Seetharam A."/>
            <person name="Woodhouse M."/>
            <person name="Cannon E."/>
        </authorList>
    </citation>
    <scope>NUCLEOTIDE SEQUENCE [LARGE SCALE GENOMIC DNA]</scope>
    <source>
        <strain evidence="2">cv. B73</strain>
    </source>
</reference>
<protein>
    <submittedName>
        <fullName evidence="2">Uncharacterized protein</fullName>
    </submittedName>
</protein>
<dbReference type="Proteomes" id="UP000007305">
    <property type="component" value="Chromosome 4"/>
</dbReference>
<proteinExistence type="predicted"/>
<dbReference type="AlphaFoldDB" id="A0A804NWJ7"/>
<feature type="region of interest" description="Disordered" evidence="1">
    <location>
        <begin position="1"/>
        <end position="53"/>
    </location>
</feature>
<evidence type="ECO:0000313" key="3">
    <source>
        <dbReference type="Proteomes" id="UP000007305"/>
    </source>
</evidence>